<protein>
    <recommendedName>
        <fullName evidence="3">Aminoglycoside phosphotransferase</fullName>
    </recommendedName>
</protein>
<keyword evidence="2" id="KW-1185">Reference proteome</keyword>
<gene>
    <name evidence="1" type="ORF">SAMN03080618_02771</name>
</gene>
<name>A0A1I3QTU7_9HYPH</name>
<organism evidence="1 2">
    <name type="scientific">Aquamicrobium aerolatum DSM 21857</name>
    <dbReference type="NCBI Taxonomy" id="1121003"/>
    <lineage>
        <taxon>Bacteria</taxon>
        <taxon>Pseudomonadati</taxon>
        <taxon>Pseudomonadota</taxon>
        <taxon>Alphaproteobacteria</taxon>
        <taxon>Hyphomicrobiales</taxon>
        <taxon>Phyllobacteriaceae</taxon>
        <taxon>Aerobium</taxon>
    </lineage>
</organism>
<reference evidence="2" key="1">
    <citation type="submission" date="2016-10" db="EMBL/GenBank/DDBJ databases">
        <authorList>
            <person name="Varghese N."/>
            <person name="Submissions S."/>
        </authorList>
    </citation>
    <scope>NUCLEOTIDE SEQUENCE [LARGE SCALE GENOMIC DNA]</scope>
    <source>
        <strain evidence="2">DSM 21857</strain>
    </source>
</reference>
<dbReference type="EMBL" id="FORF01000016">
    <property type="protein sequence ID" value="SFJ36882.1"/>
    <property type="molecule type" value="Genomic_DNA"/>
</dbReference>
<dbReference type="AlphaFoldDB" id="A0A1I3QTU7"/>
<dbReference type="Proteomes" id="UP000242763">
    <property type="component" value="Unassembled WGS sequence"/>
</dbReference>
<proteinExistence type="predicted"/>
<sequence length="58" mass="6778">MAKRGFFRNAMDAMIAAREKQAQRYVTGALLMMDDETLRANGYTRTDLQRRNTTPYLF</sequence>
<dbReference type="RefSeq" id="WP_175556725.1">
    <property type="nucleotide sequence ID" value="NZ_FORF01000016.1"/>
</dbReference>
<accession>A0A1I3QTU7</accession>
<evidence type="ECO:0000313" key="2">
    <source>
        <dbReference type="Proteomes" id="UP000242763"/>
    </source>
</evidence>
<evidence type="ECO:0000313" key="1">
    <source>
        <dbReference type="EMBL" id="SFJ36882.1"/>
    </source>
</evidence>
<evidence type="ECO:0008006" key="3">
    <source>
        <dbReference type="Google" id="ProtNLM"/>
    </source>
</evidence>